<dbReference type="STRING" id="576131.SAMN05444486_103132"/>
<evidence type="ECO:0008006" key="11">
    <source>
        <dbReference type="Google" id="ProtNLM"/>
    </source>
</evidence>
<keyword evidence="4" id="KW-1003">Cell membrane</keyword>
<keyword evidence="7 8" id="KW-0472">Membrane</keyword>
<reference evidence="9 10" key="1">
    <citation type="submission" date="2016-10" db="EMBL/GenBank/DDBJ databases">
        <authorList>
            <person name="de Groot N.N."/>
        </authorList>
    </citation>
    <scope>NUCLEOTIDE SEQUENCE [LARGE SCALE GENOMIC DNA]</scope>
    <source>
        <strain evidence="9 10">DSM 24677</strain>
    </source>
</reference>
<dbReference type="Gene3D" id="1.20.1530.20">
    <property type="match status" value="1"/>
</dbReference>
<dbReference type="GeneID" id="78125089"/>
<feature type="transmembrane region" description="Helical" evidence="8">
    <location>
        <begin position="229"/>
        <end position="249"/>
    </location>
</feature>
<organism evidence="9 10">
    <name type="scientific">Lentibacter algarum</name>
    <dbReference type="NCBI Taxonomy" id="576131"/>
    <lineage>
        <taxon>Bacteria</taxon>
        <taxon>Pseudomonadati</taxon>
        <taxon>Pseudomonadota</taxon>
        <taxon>Alphaproteobacteria</taxon>
        <taxon>Rhodobacterales</taxon>
        <taxon>Roseobacteraceae</taxon>
        <taxon>Lentibacter</taxon>
    </lineage>
</organism>
<keyword evidence="3" id="KW-0813">Transport</keyword>
<gene>
    <name evidence="9" type="ORF">SAMN05444486_103132</name>
</gene>
<name>A0A1H3LTA8_9RHOB</name>
<evidence type="ECO:0000313" key="10">
    <source>
        <dbReference type="Proteomes" id="UP000199026"/>
    </source>
</evidence>
<dbReference type="RefSeq" id="WP_089892034.1">
    <property type="nucleotide sequence ID" value="NZ_CALJFH010000013.1"/>
</dbReference>
<evidence type="ECO:0000256" key="4">
    <source>
        <dbReference type="ARBA" id="ARBA00022475"/>
    </source>
</evidence>
<dbReference type="OrthoDB" id="9810457at2"/>
<dbReference type="InterPro" id="IPR004776">
    <property type="entry name" value="Mem_transp_PIN-like"/>
</dbReference>
<feature type="transmembrane region" description="Helical" evidence="8">
    <location>
        <begin position="7"/>
        <end position="26"/>
    </location>
</feature>
<sequence>MQALLDVILPVFLVVGAGYATVRFALFSDGVIDAIMKYTQNFAIPALLFKAIAGLDLSESFDPALLVSFYTGSATCFFAGLLAARYLFKRDWEDSVAIGFCCLFANSVMMGLAITERAFGADALAANYAIVAVHSPFCYGLGITAMEIARAHATGQPARTLPATVGKAMFRNALVLGILLGFATNLSGVALPQVFKDALGMIVSTALPLALFGLGGVLVRYKIKGDIKLVAFVCVVSLFLHPTVVWNMGKVMEIDVGQYRSAVLTAAMAPGVNTYIFASMYGKAQKVAATSVLVATVLSIFSVWLWLDWLP</sequence>
<dbReference type="AlphaFoldDB" id="A0A1H3LTA8"/>
<dbReference type="Proteomes" id="UP000199026">
    <property type="component" value="Unassembled WGS sequence"/>
</dbReference>
<feature type="transmembrane region" description="Helical" evidence="8">
    <location>
        <begin position="95"/>
        <end position="114"/>
    </location>
</feature>
<comment type="similarity">
    <text evidence="2">Belongs to the auxin efflux carrier (TC 2.A.69) family.</text>
</comment>
<feature type="transmembrane region" description="Helical" evidence="8">
    <location>
        <begin position="67"/>
        <end position="88"/>
    </location>
</feature>
<evidence type="ECO:0000256" key="8">
    <source>
        <dbReference type="SAM" id="Phobius"/>
    </source>
</evidence>
<evidence type="ECO:0000256" key="7">
    <source>
        <dbReference type="ARBA" id="ARBA00023136"/>
    </source>
</evidence>
<feature type="transmembrane region" description="Helical" evidence="8">
    <location>
        <begin position="126"/>
        <end position="149"/>
    </location>
</feature>
<keyword evidence="10" id="KW-1185">Reference proteome</keyword>
<feature type="transmembrane region" description="Helical" evidence="8">
    <location>
        <begin position="170"/>
        <end position="192"/>
    </location>
</feature>
<feature type="transmembrane region" description="Helical" evidence="8">
    <location>
        <begin position="287"/>
        <end position="307"/>
    </location>
</feature>
<dbReference type="EMBL" id="FNPR01000003">
    <property type="protein sequence ID" value="SDY67319.1"/>
    <property type="molecule type" value="Genomic_DNA"/>
</dbReference>
<evidence type="ECO:0000256" key="2">
    <source>
        <dbReference type="ARBA" id="ARBA00010145"/>
    </source>
</evidence>
<keyword evidence="5 8" id="KW-0812">Transmembrane</keyword>
<dbReference type="InterPro" id="IPR038770">
    <property type="entry name" value="Na+/solute_symporter_sf"/>
</dbReference>
<protein>
    <recommendedName>
        <fullName evidence="11">Malonate transporter</fullName>
    </recommendedName>
</protein>
<accession>A0A1H3LTA8</accession>
<evidence type="ECO:0000256" key="1">
    <source>
        <dbReference type="ARBA" id="ARBA00004651"/>
    </source>
</evidence>
<feature type="transmembrane region" description="Helical" evidence="8">
    <location>
        <begin position="198"/>
        <end position="217"/>
    </location>
</feature>
<dbReference type="GO" id="GO:0005886">
    <property type="term" value="C:plasma membrane"/>
    <property type="evidence" value="ECO:0007669"/>
    <property type="project" value="UniProtKB-SubCell"/>
</dbReference>
<evidence type="ECO:0000256" key="5">
    <source>
        <dbReference type="ARBA" id="ARBA00022692"/>
    </source>
</evidence>
<proteinExistence type="inferred from homology"/>
<dbReference type="PANTHER" id="PTHR36838">
    <property type="entry name" value="AUXIN EFFLUX CARRIER FAMILY PROTEIN"/>
    <property type="match status" value="1"/>
</dbReference>
<evidence type="ECO:0000256" key="3">
    <source>
        <dbReference type="ARBA" id="ARBA00022448"/>
    </source>
</evidence>
<keyword evidence="6 8" id="KW-1133">Transmembrane helix</keyword>
<evidence type="ECO:0000313" key="9">
    <source>
        <dbReference type="EMBL" id="SDY67319.1"/>
    </source>
</evidence>
<dbReference type="Pfam" id="PF03547">
    <property type="entry name" value="Mem_trans"/>
    <property type="match status" value="1"/>
</dbReference>
<feature type="transmembrane region" description="Helical" evidence="8">
    <location>
        <begin position="261"/>
        <end position="280"/>
    </location>
</feature>
<dbReference type="PANTHER" id="PTHR36838:SF3">
    <property type="entry name" value="TRANSPORTER AUXIN EFFLUX CARRIER EC FAMILY"/>
    <property type="match status" value="1"/>
</dbReference>
<evidence type="ECO:0000256" key="6">
    <source>
        <dbReference type="ARBA" id="ARBA00022989"/>
    </source>
</evidence>
<comment type="subcellular location">
    <subcellularLocation>
        <location evidence="1">Cell membrane</location>
        <topology evidence="1">Multi-pass membrane protein</topology>
    </subcellularLocation>
</comment>
<dbReference type="GO" id="GO:0055085">
    <property type="term" value="P:transmembrane transport"/>
    <property type="evidence" value="ECO:0007669"/>
    <property type="project" value="InterPro"/>
</dbReference>